<dbReference type="RefSeq" id="WP_169258464.1">
    <property type="nucleotide sequence ID" value="NZ_WTVQ01000001.1"/>
</dbReference>
<comment type="caution">
    <text evidence="3">The sequence shown here is derived from an EMBL/GenBank/DDBJ whole genome shotgun (WGS) entry which is preliminary data.</text>
</comment>
<dbReference type="EMBL" id="WTVQ01000001">
    <property type="protein sequence ID" value="NMG73320.1"/>
    <property type="molecule type" value="Genomic_DNA"/>
</dbReference>
<evidence type="ECO:0000256" key="1">
    <source>
        <dbReference type="SAM" id="MobiDB-lite"/>
    </source>
</evidence>
<dbReference type="NCBIfam" id="TIGR02605">
    <property type="entry name" value="CxxC_CxxC_SSSS"/>
    <property type="match status" value="1"/>
</dbReference>
<feature type="domain" description="Putative regulatory protein FmdB zinc ribbon" evidence="2">
    <location>
        <begin position="1"/>
        <end position="40"/>
    </location>
</feature>
<dbReference type="Gene3D" id="2.20.28.30">
    <property type="entry name" value="RNA polymerase ii, chain L"/>
    <property type="match status" value="1"/>
</dbReference>
<sequence>MPIFDFHCPACDKTFELLVRGSQTPQCPQCGSASLEKQVSRPAPHGQSAAMVQRARAQAKREGHFSNY</sequence>
<keyword evidence="4" id="KW-1185">Reference proteome</keyword>
<reference evidence="3 4" key="1">
    <citation type="submission" date="2019-12" db="EMBL/GenBank/DDBJ databases">
        <title>Comparative genomics gives insights into the taxonomy of the Azoarcus-Aromatoleum group and reveals separate origins of nif in the plant-associated Azoarcus and non-plant-associated Aromatoleum sub-groups.</title>
        <authorList>
            <person name="Lafos M."/>
            <person name="Maluk M."/>
            <person name="Batista M."/>
            <person name="Junghare M."/>
            <person name="Carmona M."/>
            <person name="Faoro H."/>
            <person name="Cruz L.M."/>
            <person name="Battistoni F."/>
            <person name="De Souza E."/>
            <person name="Pedrosa F."/>
            <person name="Chen W.-M."/>
            <person name="Poole P.S."/>
            <person name="Dixon R.A."/>
            <person name="James E.K."/>
        </authorList>
    </citation>
    <scope>NUCLEOTIDE SEQUENCE [LARGE SCALE GENOMIC DNA]</scope>
    <source>
        <strain evidence="3 4">22Lin</strain>
    </source>
</reference>
<dbReference type="SMART" id="SM00834">
    <property type="entry name" value="CxxC_CXXC_SSSS"/>
    <property type="match status" value="1"/>
</dbReference>
<feature type="region of interest" description="Disordered" evidence="1">
    <location>
        <begin position="38"/>
        <end position="68"/>
    </location>
</feature>
<dbReference type="InterPro" id="IPR013429">
    <property type="entry name" value="Regulatory_FmdB_Zinc_ribbon"/>
</dbReference>
<evidence type="ECO:0000313" key="4">
    <source>
        <dbReference type="Proteomes" id="UP000648984"/>
    </source>
</evidence>
<name>A0ABX1Q5J7_9RHOO</name>
<gene>
    <name evidence="3" type="ORF">GPA25_00960</name>
</gene>
<accession>A0ABX1Q5J7</accession>
<evidence type="ECO:0000313" key="3">
    <source>
        <dbReference type="EMBL" id="NMG73320.1"/>
    </source>
</evidence>
<proteinExistence type="predicted"/>
<dbReference type="Proteomes" id="UP000648984">
    <property type="component" value="Unassembled WGS sequence"/>
</dbReference>
<evidence type="ECO:0000259" key="2">
    <source>
        <dbReference type="SMART" id="SM00834"/>
    </source>
</evidence>
<organism evidence="3 4">
    <name type="scientific">Aromatoleum diolicum</name>
    <dbReference type="NCBI Taxonomy" id="75796"/>
    <lineage>
        <taxon>Bacteria</taxon>
        <taxon>Pseudomonadati</taxon>
        <taxon>Pseudomonadota</taxon>
        <taxon>Betaproteobacteria</taxon>
        <taxon>Rhodocyclales</taxon>
        <taxon>Rhodocyclaceae</taxon>
        <taxon>Aromatoleum</taxon>
    </lineage>
</organism>
<dbReference type="Pfam" id="PF09723">
    <property type="entry name" value="Zn_ribbon_8"/>
    <property type="match status" value="1"/>
</dbReference>
<protein>
    <submittedName>
        <fullName evidence="3">Zinc ribbon domain-containing protein</fullName>
    </submittedName>
</protein>
<feature type="compositionally biased region" description="Basic and acidic residues" evidence="1">
    <location>
        <begin position="59"/>
        <end position="68"/>
    </location>
</feature>